<gene>
    <name evidence="1" type="ORF">TDIB3V08_LOCUS8492</name>
</gene>
<evidence type="ECO:0000313" key="1">
    <source>
        <dbReference type="EMBL" id="CAD7202307.1"/>
    </source>
</evidence>
<proteinExistence type="predicted"/>
<dbReference type="AlphaFoldDB" id="A0A7R8ZAG9"/>
<dbReference type="Gene3D" id="3.40.50.1820">
    <property type="entry name" value="alpha/beta hydrolase"/>
    <property type="match status" value="1"/>
</dbReference>
<accession>A0A7R8ZAG9</accession>
<dbReference type="InterPro" id="IPR029058">
    <property type="entry name" value="AB_hydrolase_fold"/>
</dbReference>
<dbReference type="SUPFAM" id="SSF53474">
    <property type="entry name" value="alpha/beta-Hydrolases"/>
    <property type="match status" value="1"/>
</dbReference>
<protein>
    <submittedName>
        <fullName evidence="1">Uncharacterized protein</fullName>
    </submittedName>
</protein>
<sequence>MLDICSHGRSKDYFVESITTPIIFNATLCYSWNDYIKGRCKDNPTVAMGAYTPTRLAQVEGVGETRHMLDQSVRVLAHGEFMLPGNSQTSVKLLKLTMPGPSSERHLTSRPQFEEMAERFFFGRHTINDR</sequence>
<dbReference type="EMBL" id="OA569215">
    <property type="protein sequence ID" value="CAD7202307.1"/>
    <property type="molecule type" value="Genomic_DNA"/>
</dbReference>
<organism evidence="1">
    <name type="scientific">Timema douglasi</name>
    <name type="common">Walking stick</name>
    <dbReference type="NCBI Taxonomy" id="61478"/>
    <lineage>
        <taxon>Eukaryota</taxon>
        <taxon>Metazoa</taxon>
        <taxon>Ecdysozoa</taxon>
        <taxon>Arthropoda</taxon>
        <taxon>Hexapoda</taxon>
        <taxon>Insecta</taxon>
        <taxon>Pterygota</taxon>
        <taxon>Neoptera</taxon>
        <taxon>Polyneoptera</taxon>
        <taxon>Phasmatodea</taxon>
        <taxon>Timematodea</taxon>
        <taxon>Timematoidea</taxon>
        <taxon>Timematidae</taxon>
        <taxon>Timema</taxon>
    </lineage>
</organism>
<name>A0A7R8ZAG9_TIMDO</name>
<reference evidence="1" key="1">
    <citation type="submission" date="2020-11" db="EMBL/GenBank/DDBJ databases">
        <authorList>
            <person name="Tran Van P."/>
        </authorList>
    </citation>
    <scope>NUCLEOTIDE SEQUENCE</scope>
</reference>